<feature type="region of interest" description="Disordered" evidence="2">
    <location>
        <begin position="41"/>
        <end position="70"/>
    </location>
</feature>
<evidence type="ECO:0000256" key="1">
    <source>
        <dbReference type="ARBA" id="ARBA00023157"/>
    </source>
</evidence>
<feature type="compositionally biased region" description="Pro residues" evidence="2">
    <location>
        <begin position="57"/>
        <end position="66"/>
    </location>
</feature>
<accession>A0A6V8KXR9</accession>
<dbReference type="PANTHER" id="PTHR10157">
    <property type="entry name" value="DOPAMINE BETA HYDROXYLASE RELATED"/>
    <property type="match status" value="1"/>
</dbReference>
<evidence type="ECO:0000256" key="3">
    <source>
        <dbReference type="SAM" id="SignalP"/>
    </source>
</evidence>
<dbReference type="PANTHER" id="PTHR10157:SF23">
    <property type="entry name" value="MOXD1 HOMOLOG 1"/>
    <property type="match status" value="1"/>
</dbReference>
<sequence>MGPAAGGGNVRGATRLVAVATVLAVAGMSAACGAGTADPPVTAQSGGATHDGHGQGAPPPPSPTPPRAGERFVTLKMPQPYAPVAPNGGTDEYRCFLVDPGLSTQAYLTGSQFLPQNADIVHHAIFFQIPPAGAAEARELDEGTPGEGWQCFGDSGVNGDAWVAHWAPGADEVLLDEGLGYEMPAGSQLVMQVHYNLLATGGKSGSTDQSSIRLRLADATTAMTPLATMQAPAPVELPCTAQESGPLCDRDAAIKDVTRRFGQDVGSSAADLLQWCSQGKPAPGSTQHCDHPMEGAATIYATAGHMHLLGRAITIELNPGTTGAQTLLDVPQYNFDDQAIRPLATPVKIKKGDVLRVTCTHDAGLRKMLPQLQSLPPRYVVWGDGTADEMCLGLLIGTPS</sequence>
<name>A0A6V8KXR9_9ACTN</name>
<organism evidence="5 6">
    <name type="scientific">Phytohabitans rumicis</name>
    <dbReference type="NCBI Taxonomy" id="1076125"/>
    <lineage>
        <taxon>Bacteria</taxon>
        <taxon>Bacillati</taxon>
        <taxon>Actinomycetota</taxon>
        <taxon>Actinomycetes</taxon>
        <taxon>Micromonosporales</taxon>
        <taxon>Micromonosporaceae</taxon>
    </lineage>
</organism>
<feature type="chain" id="PRO_5028905861" description="Copper type II ascorbate-dependent monooxygenase C-terminal domain-containing protein" evidence="3">
    <location>
        <begin position="34"/>
        <end position="400"/>
    </location>
</feature>
<reference evidence="5 6" key="2">
    <citation type="submission" date="2020-03" db="EMBL/GenBank/DDBJ databases">
        <authorList>
            <person name="Ichikawa N."/>
            <person name="Kimura A."/>
            <person name="Kitahashi Y."/>
            <person name="Uohara A."/>
        </authorList>
    </citation>
    <scope>NUCLEOTIDE SEQUENCE [LARGE SCALE GENOMIC DNA]</scope>
    <source>
        <strain evidence="5 6">NBRC 108638</strain>
    </source>
</reference>
<evidence type="ECO:0000313" key="6">
    <source>
        <dbReference type="Proteomes" id="UP000482960"/>
    </source>
</evidence>
<proteinExistence type="predicted"/>
<dbReference type="Pfam" id="PF03712">
    <property type="entry name" value="Cu2_monoox_C"/>
    <property type="match status" value="1"/>
</dbReference>
<dbReference type="Gene3D" id="2.60.120.230">
    <property type="match status" value="1"/>
</dbReference>
<protein>
    <recommendedName>
        <fullName evidence="4">Copper type II ascorbate-dependent monooxygenase C-terminal domain-containing protein</fullName>
    </recommendedName>
</protein>
<dbReference type="InterPro" id="IPR024548">
    <property type="entry name" value="Cu2_monoox_C"/>
</dbReference>
<evidence type="ECO:0000259" key="4">
    <source>
        <dbReference type="Pfam" id="PF03712"/>
    </source>
</evidence>
<dbReference type="Proteomes" id="UP000482960">
    <property type="component" value="Unassembled WGS sequence"/>
</dbReference>
<evidence type="ECO:0000256" key="2">
    <source>
        <dbReference type="SAM" id="MobiDB-lite"/>
    </source>
</evidence>
<dbReference type="InterPro" id="IPR008977">
    <property type="entry name" value="PHM/PNGase_F_dom_sf"/>
</dbReference>
<reference evidence="5 6" key="1">
    <citation type="submission" date="2020-03" db="EMBL/GenBank/DDBJ databases">
        <title>Whole genome shotgun sequence of Phytohabitans rumicis NBRC 108638.</title>
        <authorList>
            <person name="Komaki H."/>
            <person name="Tamura T."/>
        </authorList>
    </citation>
    <scope>NUCLEOTIDE SEQUENCE [LARGE SCALE GENOMIC DNA]</scope>
    <source>
        <strain evidence="5 6">NBRC 108638</strain>
    </source>
</reference>
<keyword evidence="3" id="KW-0732">Signal</keyword>
<dbReference type="Gene3D" id="2.60.120.310">
    <property type="entry name" value="Copper type II, ascorbate-dependent monooxygenase, N-terminal domain"/>
    <property type="match status" value="1"/>
</dbReference>
<keyword evidence="1" id="KW-1015">Disulfide bond</keyword>
<dbReference type="AlphaFoldDB" id="A0A6V8KXR9"/>
<dbReference type="GO" id="GO:0005507">
    <property type="term" value="F:copper ion binding"/>
    <property type="evidence" value="ECO:0007669"/>
    <property type="project" value="InterPro"/>
</dbReference>
<feature type="signal peptide" evidence="3">
    <location>
        <begin position="1"/>
        <end position="33"/>
    </location>
</feature>
<keyword evidence="6" id="KW-1185">Reference proteome</keyword>
<dbReference type="EMBL" id="BLPG01000001">
    <property type="protein sequence ID" value="GFJ86637.1"/>
    <property type="molecule type" value="Genomic_DNA"/>
</dbReference>
<dbReference type="InterPro" id="IPR036939">
    <property type="entry name" value="Cu2_ascorb_mOase_N_sf"/>
</dbReference>
<dbReference type="InterPro" id="IPR014784">
    <property type="entry name" value="Cu2_ascorb_mOase-like_C"/>
</dbReference>
<dbReference type="SUPFAM" id="SSF49742">
    <property type="entry name" value="PHM/PNGase F"/>
    <property type="match status" value="2"/>
</dbReference>
<gene>
    <name evidence="5" type="ORF">Prum_002790</name>
</gene>
<dbReference type="GO" id="GO:0004500">
    <property type="term" value="F:dopamine beta-monooxygenase activity"/>
    <property type="evidence" value="ECO:0007669"/>
    <property type="project" value="InterPro"/>
</dbReference>
<dbReference type="InterPro" id="IPR000945">
    <property type="entry name" value="DBH-like"/>
</dbReference>
<feature type="domain" description="Copper type II ascorbate-dependent monooxygenase C-terminal" evidence="4">
    <location>
        <begin position="289"/>
        <end position="392"/>
    </location>
</feature>
<comment type="caution">
    <text evidence="5">The sequence shown here is derived from an EMBL/GenBank/DDBJ whole genome shotgun (WGS) entry which is preliminary data.</text>
</comment>
<evidence type="ECO:0000313" key="5">
    <source>
        <dbReference type="EMBL" id="GFJ86637.1"/>
    </source>
</evidence>